<evidence type="ECO:0000313" key="2">
    <source>
        <dbReference type="EMBL" id="KIK05386.1"/>
    </source>
</evidence>
<dbReference type="Proteomes" id="UP000054477">
    <property type="component" value="Unassembled WGS sequence"/>
</dbReference>
<accession>A0A0C9XK22</accession>
<dbReference type="HOGENOM" id="CLU_2776313_0_0_1"/>
<name>A0A0C9XK22_9AGAR</name>
<dbReference type="EMBL" id="KN838560">
    <property type="protein sequence ID" value="KIK05386.1"/>
    <property type="molecule type" value="Genomic_DNA"/>
</dbReference>
<organism evidence="2 3">
    <name type="scientific">Laccaria amethystina LaAM-08-1</name>
    <dbReference type="NCBI Taxonomy" id="1095629"/>
    <lineage>
        <taxon>Eukaryota</taxon>
        <taxon>Fungi</taxon>
        <taxon>Dikarya</taxon>
        <taxon>Basidiomycota</taxon>
        <taxon>Agaricomycotina</taxon>
        <taxon>Agaricomycetes</taxon>
        <taxon>Agaricomycetidae</taxon>
        <taxon>Agaricales</taxon>
        <taxon>Agaricineae</taxon>
        <taxon>Hydnangiaceae</taxon>
        <taxon>Laccaria</taxon>
    </lineage>
</organism>
<dbReference type="AlphaFoldDB" id="A0A0C9XK22"/>
<gene>
    <name evidence="2" type="ORF">K443DRAFT_3875</name>
</gene>
<reference evidence="2 3" key="1">
    <citation type="submission" date="2014-04" db="EMBL/GenBank/DDBJ databases">
        <authorList>
            <consortium name="DOE Joint Genome Institute"/>
            <person name="Kuo A."/>
            <person name="Kohler A."/>
            <person name="Nagy L.G."/>
            <person name="Floudas D."/>
            <person name="Copeland A."/>
            <person name="Barry K.W."/>
            <person name="Cichocki N."/>
            <person name="Veneault-Fourrey C."/>
            <person name="LaButti K."/>
            <person name="Lindquist E.A."/>
            <person name="Lipzen A."/>
            <person name="Lundell T."/>
            <person name="Morin E."/>
            <person name="Murat C."/>
            <person name="Sun H."/>
            <person name="Tunlid A."/>
            <person name="Henrissat B."/>
            <person name="Grigoriev I.V."/>
            <person name="Hibbett D.S."/>
            <person name="Martin F."/>
            <person name="Nordberg H.P."/>
            <person name="Cantor M.N."/>
            <person name="Hua S.X."/>
        </authorList>
    </citation>
    <scope>NUCLEOTIDE SEQUENCE [LARGE SCALE GENOMIC DNA]</scope>
    <source>
        <strain evidence="2 3">LaAM-08-1</strain>
    </source>
</reference>
<sequence>MELVWGGIPLWNGVPSSDVPPLGEHTCLNPLHLKPWAAAMSAGDATKHEPPNHPAFDGAHNGSLPGPKL</sequence>
<reference evidence="3" key="2">
    <citation type="submission" date="2015-01" db="EMBL/GenBank/DDBJ databases">
        <title>Evolutionary Origins and Diversification of the Mycorrhizal Mutualists.</title>
        <authorList>
            <consortium name="DOE Joint Genome Institute"/>
            <consortium name="Mycorrhizal Genomics Consortium"/>
            <person name="Kohler A."/>
            <person name="Kuo A."/>
            <person name="Nagy L.G."/>
            <person name="Floudas D."/>
            <person name="Copeland A."/>
            <person name="Barry K.W."/>
            <person name="Cichocki N."/>
            <person name="Veneault-Fourrey C."/>
            <person name="LaButti K."/>
            <person name="Lindquist E.A."/>
            <person name="Lipzen A."/>
            <person name="Lundell T."/>
            <person name="Morin E."/>
            <person name="Murat C."/>
            <person name="Riley R."/>
            <person name="Ohm R."/>
            <person name="Sun H."/>
            <person name="Tunlid A."/>
            <person name="Henrissat B."/>
            <person name="Grigoriev I.V."/>
            <person name="Hibbett D.S."/>
            <person name="Martin F."/>
        </authorList>
    </citation>
    <scope>NUCLEOTIDE SEQUENCE [LARGE SCALE GENOMIC DNA]</scope>
    <source>
        <strain evidence="3">LaAM-08-1</strain>
    </source>
</reference>
<dbReference type="OrthoDB" id="3261928at2759"/>
<proteinExistence type="predicted"/>
<keyword evidence="3" id="KW-1185">Reference proteome</keyword>
<evidence type="ECO:0000256" key="1">
    <source>
        <dbReference type="SAM" id="MobiDB-lite"/>
    </source>
</evidence>
<feature type="region of interest" description="Disordered" evidence="1">
    <location>
        <begin position="41"/>
        <end position="69"/>
    </location>
</feature>
<protein>
    <submittedName>
        <fullName evidence="2">Unplaced genomic scaffold K443scaffold_25, whole genome shotgun sequence</fullName>
    </submittedName>
</protein>
<evidence type="ECO:0000313" key="3">
    <source>
        <dbReference type="Proteomes" id="UP000054477"/>
    </source>
</evidence>